<gene>
    <name evidence="8" type="ORF">SAMN05444004_101537</name>
</gene>
<organism evidence="8 9">
    <name type="scientific">Jannaschia faecimaris</name>
    <dbReference type="NCBI Taxonomy" id="1244108"/>
    <lineage>
        <taxon>Bacteria</taxon>
        <taxon>Pseudomonadati</taxon>
        <taxon>Pseudomonadota</taxon>
        <taxon>Alphaproteobacteria</taxon>
        <taxon>Rhodobacterales</taxon>
        <taxon>Roseobacteraceae</taxon>
        <taxon>Jannaschia</taxon>
    </lineage>
</organism>
<dbReference type="EMBL" id="FNPX01000001">
    <property type="protein sequence ID" value="SDY47812.1"/>
    <property type="molecule type" value="Genomic_DNA"/>
</dbReference>
<sequence length="291" mass="30130">MRILVFGRTGQVATELVQQAETPAFETMKPIFMGREAADLTNPEACAEAITGSDWDAVINAAAYTAVDAAETDEATAQLVNGTAPAAMARACADAGIPLVHISTDYVFDGSGTNPWRPGDATGPLGAYGRSKLAGEQGLRAASGPHAILRTAWVFSANGTNFVKTMLRLGDERDALSIVADQVGGPTPAADIAAACLTLAGNLASGAGPSGTYHFAGTPDITWADFARAIFAKSGIRCAVTDISTSAFPTAAARPANSRLDCSDITRDHGIARPDWDAGLNRVLATLRPRP</sequence>
<accession>A0A1H3K6H2</accession>
<dbReference type="GO" id="GO:0019305">
    <property type="term" value="P:dTDP-rhamnose biosynthetic process"/>
    <property type="evidence" value="ECO:0007669"/>
    <property type="project" value="UniProtKB-UniPathway"/>
</dbReference>
<dbReference type="RefSeq" id="WP_092641864.1">
    <property type="nucleotide sequence ID" value="NZ_FNPX01000001.1"/>
</dbReference>
<evidence type="ECO:0000256" key="4">
    <source>
        <dbReference type="ARBA" id="ARBA00017099"/>
    </source>
</evidence>
<evidence type="ECO:0000256" key="6">
    <source>
        <dbReference type="RuleBase" id="RU364082"/>
    </source>
</evidence>
<evidence type="ECO:0000256" key="1">
    <source>
        <dbReference type="ARBA" id="ARBA00004781"/>
    </source>
</evidence>
<evidence type="ECO:0000256" key="2">
    <source>
        <dbReference type="ARBA" id="ARBA00010944"/>
    </source>
</evidence>
<comment type="similarity">
    <text evidence="2 6">Belongs to the dTDP-4-dehydrorhamnose reductase family.</text>
</comment>
<comment type="function">
    <text evidence="6">Catalyzes the reduction of dTDP-6-deoxy-L-lyxo-4-hexulose to yield dTDP-L-rhamnose.</text>
</comment>
<comment type="pathway">
    <text evidence="1 6">Carbohydrate biosynthesis; dTDP-L-rhamnose biosynthesis.</text>
</comment>
<evidence type="ECO:0000256" key="5">
    <source>
        <dbReference type="ARBA" id="ARBA00048200"/>
    </source>
</evidence>
<dbReference type="SUPFAM" id="SSF51735">
    <property type="entry name" value="NAD(P)-binding Rossmann-fold domains"/>
    <property type="match status" value="1"/>
</dbReference>
<dbReference type="STRING" id="1244108.SAMN05444004_101537"/>
<dbReference type="InterPro" id="IPR029903">
    <property type="entry name" value="RmlD-like-bd"/>
</dbReference>
<dbReference type="CDD" id="cd05254">
    <property type="entry name" value="dTDP_HR_like_SDR_e"/>
    <property type="match status" value="1"/>
</dbReference>
<comment type="cofactor">
    <cofactor evidence="6">
        <name>Mg(2+)</name>
        <dbReference type="ChEBI" id="CHEBI:18420"/>
    </cofactor>
    <text evidence="6">Binds 1 Mg(2+) ion per monomer.</text>
</comment>
<evidence type="ECO:0000313" key="8">
    <source>
        <dbReference type="EMBL" id="SDY47812.1"/>
    </source>
</evidence>
<dbReference type="PANTHER" id="PTHR10491:SF4">
    <property type="entry name" value="METHIONINE ADENOSYLTRANSFERASE 2 SUBUNIT BETA"/>
    <property type="match status" value="1"/>
</dbReference>
<keyword evidence="6" id="KW-0560">Oxidoreductase</keyword>
<name>A0A1H3K6H2_9RHOB</name>
<reference evidence="9" key="1">
    <citation type="submission" date="2016-10" db="EMBL/GenBank/DDBJ databases">
        <authorList>
            <person name="Varghese N."/>
            <person name="Submissions S."/>
        </authorList>
    </citation>
    <scope>NUCLEOTIDE SEQUENCE [LARGE SCALE GENOMIC DNA]</scope>
    <source>
        <strain evidence="9">DSM 100420</strain>
    </source>
</reference>
<dbReference type="GO" id="GO:0008831">
    <property type="term" value="F:dTDP-4-dehydrorhamnose reductase activity"/>
    <property type="evidence" value="ECO:0007669"/>
    <property type="project" value="UniProtKB-EC"/>
</dbReference>
<protein>
    <recommendedName>
        <fullName evidence="4 6">dTDP-4-dehydrorhamnose reductase</fullName>
        <ecNumber evidence="3 6">1.1.1.133</ecNumber>
    </recommendedName>
</protein>
<dbReference type="Gene3D" id="3.40.50.720">
    <property type="entry name" value="NAD(P)-binding Rossmann-like Domain"/>
    <property type="match status" value="1"/>
</dbReference>
<dbReference type="Gene3D" id="3.90.25.10">
    <property type="entry name" value="UDP-galactose 4-epimerase, domain 1"/>
    <property type="match status" value="1"/>
</dbReference>
<dbReference type="UniPathway" id="UPA00124"/>
<dbReference type="InterPro" id="IPR005913">
    <property type="entry name" value="dTDP_dehydrorham_reduct"/>
</dbReference>
<proteinExistence type="inferred from homology"/>
<dbReference type="Pfam" id="PF04321">
    <property type="entry name" value="RmlD_sub_bind"/>
    <property type="match status" value="1"/>
</dbReference>
<dbReference type="Proteomes" id="UP000198914">
    <property type="component" value="Unassembled WGS sequence"/>
</dbReference>
<dbReference type="PANTHER" id="PTHR10491">
    <property type="entry name" value="DTDP-4-DEHYDRORHAMNOSE REDUCTASE"/>
    <property type="match status" value="1"/>
</dbReference>
<keyword evidence="9" id="KW-1185">Reference proteome</keyword>
<comment type="catalytic activity">
    <reaction evidence="5 6">
        <text>dTDP-beta-L-rhamnose + NADP(+) = dTDP-4-dehydro-beta-L-rhamnose + NADPH + H(+)</text>
        <dbReference type="Rhea" id="RHEA:21796"/>
        <dbReference type="ChEBI" id="CHEBI:15378"/>
        <dbReference type="ChEBI" id="CHEBI:57510"/>
        <dbReference type="ChEBI" id="CHEBI:57783"/>
        <dbReference type="ChEBI" id="CHEBI:58349"/>
        <dbReference type="ChEBI" id="CHEBI:62830"/>
        <dbReference type="EC" id="1.1.1.133"/>
    </reaction>
</comment>
<dbReference type="NCBIfam" id="TIGR01214">
    <property type="entry name" value="rmlD"/>
    <property type="match status" value="1"/>
</dbReference>
<keyword evidence="6" id="KW-0521">NADP</keyword>
<evidence type="ECO:0000313" key="9">
    <source>
        <dbReference type="Proteomes" id="UP000198914"/>
    </source>
</evidence>
<dbReference type="EC" id="1.1.1.133" evidence="3 6"/>
<dbReference type="AlphaFoldDB" id="A0A1H3K6H2"/>
<dbReference type="OrthoDB" id="9803892at2"/>
<feature type="domain" description="RmlD-like substrate binding" evidence="7">
    <location>
        <begin position="1"/>
        <end position="287"/>
    </location>
</feature>
<dbReference type="InterPro" id="IPR036291">
    <property type="entry name" value="NAD(P)-bd_dom_sf"/>
</dbReference>
<evidence type="ECO:0000256" key="3">
    <source>
        <dbReference type="ARBA" id="ARBA00012929"/>
    </source>
</evidence>
<evidence type="ECO:0000259" key="7">
    <source>
        <dbReference type="Pfam" id="PF04321"/>
    </source>
</evidence>